<organism evidence="2">
    <name type="scientific">marine sediment metagenome</name>
    <dbReference type="NCBI Taxonomy" id="412755"/>
    <lineage>
        <taxon>unclassified sequences</taxon>
        <taxon>metagenomes</taxon>
        <taxon>ecological metagenomes</taxon>
    </lineage>
</organism>
<evidence type="ECO:0000313" key="2">
    <source>
        <dbReference type="EMBL" id="KKL45683.1"/>
    </source>
</evidence>
<comment type="caution">
    <text evidence="2">The sequence shown here is derived from an EMBL/GenBank/DDBJ whole genome shotgun (WGS) entry which is preliminary data.</text>
</comment>
<proteinExistence type="predicted"/>
<name>A0A0F9C8H5_9ZZZZ</name>
<evidence type="ECO:0000259" key="1">
    <source>
        <dbReference type="Pfam" id="PF18894"/>
    </source>
</evidence>
<accession>A0A0F9C8H5</accession>
<reference evidence="2" key="1">
    <citation type="journal article" date="2015" name="Nature">
        <title>Complex archaea that bridge the gap between prokaryotes and eukaryotes.</title>
        <authorList>
            <person name="Spang A."/>
            <person name="Saw J.H."/>
            <person name="Jorgensen S.L."/>
            <person name="Zaremba-Niedzwiedzka K."/>
            <person name="Martijn J."/>
            <person name="Lind A.E."/>
            <person name="van Eijk R."/>
            <person name="Schleper C."/>
            <person name="Guy L."/>
            <person name="Ettema T.J."/>
        </authorList>
    </citation>
    <scope>NUCLEOTIDE SEQUENCE</scope>
</reference>
<gene>
    <name evidence="2" type="ORF">LCGC14_2353160</name>
</gene>
<dbReference type="Pfam" id="PF18894">
    <property type="entry name" value="PhageMetallopep"/>
    <property type="match status" value="1"/>
</dbReference>
<feature type="domain" description="Putative phage metallopeptidase" evidence="1">
    <location>
        <begin position="7"/>
        <end position="134"/>
    </location>
</feature>
<dbReference type="EMBL" id="LAZR01034300">
    <property type="protein sequence ID" value="KKL45683.1"/>
    <property type="molecule type" value="Genomic_DNA"/>
</dbReference>
<protein>
    <recommendedName>
        <fullName evidence="1">Putative phage metallopeptidase domain-containing protein</fullName>
    </recommendedName>
</protein>
<dbReference type="InterPro" id="IPR043998">
    <property type="entry name" value="Put_Metallopep"/>
</dbReference>
<sequence length="155" mass="17975">MAQIAAEWEEIPEFLTLAKKLQEHFSGTPENVDHVNLDTVIAYKCTNKNKPEKKTKLYDMSGLSEPEAFLHPRKYFVKIFHDVWDNLDEVNRLAIVFSSLHRVDKENPESGKIQGFDMHDQAFMVRTLGADWQTRSDIPNLLTDKVEFRNEPIVS</sequence>
<dbReference type="AlphaFoldDB" id="A0A0F9C8H5"/>